<feature type="domain" description="Glycosyl hydrolase family 36 N-terminal" evidence="6">
    <location>
        <begin position="23"/>
        <end position="243"/>
    </location>
</feature>
<dbReference type="EC" id="3.2.1.22" evidence="2"/>
<feature type="domain" description="Glycosyl hydrolase family 36 C-terminal" evidence="5">
    <location>
        <begin position="615"/>
        <end position="683"/>
    </location>
</feature>
<dbReference type="PRINTS" id="PR00743">
    <property type="entry name" value="GLHYDRLASE36"/>
</dbReference>
<reference evidence="7 8" key="1">
    <citation type="submission" date="2019-12" db="EMBL/GenBank/DDBJ databases">
        <title>Genomic-based taxomic classification of the family Erythrobacteraceae.</title>
        <authorList>
            <person name="Xu L."/>
        </authorList>
    </citation>
    <scope>NUCLEOTIDE SEQUENCE [LARGE SCALE GENOMIC DNA]</scope>
    <source>
        <strain evidence="7 8">SW-109</strain>
    </source>
</reference>
<keyword evidence="4" id="KW-0326">Glycosidase</keyword>
<accession>A0A6I4UWR9</accession>
<dbReference type="GO" id="GO:0004557">
    <property type="term" value="F:alpha-galactosidase activity"/>
    <property type="evidence" value="ECO:0007669"/>
    <property type="project" value="UniProtKB-EC"/>
</dbReference>
<evidence type="ECO:0000256" key="4">
    <source>
        <dbReference type="ARBA" id="ARBA00023295"/>
    </source>
</evidence>
<evidence type="ECO:0000259" key="6">
    <source>
        <dbReference type="Pfam" id="PF16875"/>
    </source>
</evidence>
<keyword evidence="8" id="KW-1185">Reference proteome</keyword>
<organism evidence="7 8">
    <name type="scientific">Pontixanthobacter luteolus</name>
    <dbReference type="NCBI Taxonomy" id="295089"/>
    <lineage>
        <taxon>Bacteria</taxon>
        <taxon>Pseudomonadati</taxon>
        <taxon>Pseudomonadota</taxon>
        <taxon>Alphaproteobacteria</taxon>
        <taxon>Sphingomonadales</taxon>
        <taxon>Erythrobacteraceae</taxon>
        <taxon>Pontixanthobacter</taxon>
    </lineage>
</organism>
<dbReference type="CDD" id="cd14791">
    <property type="entry name" value="GH36"/>
    <property type="match status" value="1"/>
</dbReference>
<evidence type="ECO:0000256" key="2">
    <source>
        <dbReference type="ARBA" id="ARBA00012755"/>
    </source>
</evidence>
<protein>
    <recommendedName>
        <fullName evidence="2">alpha-galactosidase</fullName>
        <ecNumber evidence="2">3.2.1.22</ecNumber>
    </recommendedName>
</protein>
<dbReference type="InterPro" id="IPR013785">
    <property type="entry name" value="Aldolase_TIM"/>
</dbReference>
<dbReference type="InterPro" id="IPR031704">
    <property type="entry name" value="Glyco_hydro_36_N"/>
</dbReference>
<dbReference type="Gene3D" id="2.70.98.60">
    <property type="entry name" value="alpha-galactosidase from lactobacil brevis"/>
    <property type="match status" value="1"/>
</dbReference>
<dbReference type="Pfam" id="PF16874">
    <property type="entry name" value="Glyco_hydro_36C"/>
    <property type="match status" value="1"/>
</dbReference>
<evidence type="ECO:0000313" key="8">
    <source>
        <dbReference type="Proteomes" id="UP000471435"/>
    </source>
</evidence>
<dbReference type="InterPro" id="IPR017853">
    <property type="entry name" value="GH"/>
</dbReference>
<proteinExistence type="predicted"/>
<sequence length="698" mass="76951">MSEFLTLTGGGTQLILSARIGDRPSIVHWGPEIAGSSPVELHTLSARTHAPGGPEVPITPSLLNPIGTGHPSPGILLHSAGKEWAADFRVEEIEDVSPSHKVIISRDTVSGLRAIHSFVVDTETGVLTAFTRLENPGPQAIAIESCAALCLPLDPRLTRLTGFTGRWAGEFQTETISRFAGSYLRENRAGRTSHDCYPGLYMGTDTAAERHGLAAAFHLGWSGNHRLRVDSGSDGKVSLQMGELLLPGEIILGQNDHYTTPDLFAAISADGYGDVTRRLHEYCRSNIRTGIARKRPRPVHFNTWEAVYFDHSPEKLLSLAQQAAEIGAERFVLDDGWFGARRSDRAGLGDWVVSADVYPDGLGRIANRVRELGMEFGLWFEPEMVNPDSDLYRAHPDWVLQADGAEPIASRHQLPLDLTRSDVFNYLAERITSIVNEYGVGYIKWDMNRDIHHPGDSQGRAAVHRQTNALYRLIGDIRAQCPDNLEIESCSSGGARADWEILRRTDRVWTSDNNDARARYSIMRGAAHFLPLSMLGNHVGPAKCHITGRRFEMHFRAGTAVLGHMGMELDLDQETPADREILAAAIAVHKQHRTLIHDGDYHRLETPSHISGAGAVSRNASEALFQIAVLDQHPTTHPPVVQFAGLDPDRCYRMECVWPEQLAGPASTFAGSALMQYGLQLPQCWPDTCLIYHLEAQT</sequence>
<gene>
    <name evidence="7" type="ORF">GRI43_01170</name>
</gene>
<comment type="catalytic activity">
    <reaction evidence="1">
        <text>Hydrolysis of terminal, non-reducing alpha-D-galactose residues in alpha-D-galactosides, including galactose oligosaccharides, galactomannans and galactolipids.</text>
        <dbReference type="EC" id="3.2.1.22"/>
    </reaction>
</comment>
<evidence type="ECO:0000256" key="1">
    <source>
        <dbReference type="ARBA" id="ARBA00001255"/>
    </source>
</evidence>
<dbReference type="OrthoDB" id="9758822at2"/>
<evidence type="ECO:0000313" key="7">
    <source>
        <dbReference type="EMBL" id="MXP46003.1"/>
    </source>
</evidence>
<dbReference type="InterPro" id="IPR013780">
    <property type="entry name" value="Glyco_hydro_b"/>
</dbReference>
<name>A0A6I4UWR9_9SPHN</name>
<dbReference type="RefSeq" id="WP_160729286.1">
    <property type="nucleotide sequence ID" value="NZ_WTYP01000001.1"/>
</dbReference>
<dbReference type="GO" id="GO:0016052">
    <property type="term" value="P:carbohydrate catabolic process"/>
    <property type="evidence" value="ECO:0007669"/>
    <property type="project" value="InterPro"/>
</dbReference>
<comment type="caution">
    <text evidence="7">The sequence shown here is derived from an EMBL/GenBank/DDBJ whole genome shotgun (WGS) entry which is preliminary data.</text>
</comment>
<dbReference type="SUPFAM" id="SSF51445">
    <property type="entry name" value="(Trans)glycosidases"/>
    <property type="match status" value="1"/>
</dbReference>
<dbReference type="Pfam" id="PF02065">
    <property type="entry name" value="Melibiase"/>
    <property type="match status" value="1"/>
</dbReference>
<evidence type="ECO:0000259" key="5">
    <source>
        <dbReference type="Pfam" id="PF16874"/>
    </source>
</evidence>
<dbReference type="PANTHER" id="PTHR43053">
    <property type="entry name" value="GLYCOSIDASE FAMILY 31"/>
    <property type="match status" value="1"/>
</dbReference>
<dbReference type="Gene3D" id="3.20.20.70">
    <property type="entry name" value="Aldolase class I"/>
    <property type="match status" value="1"/>
</dbReference>
<dbReference type="AlphaFoldDB" id="A0A6I4UWR9"/>
<dbReference type="Proteomes" id="UP000471435">
    <property type="component" value="Unassembled WGS sequence"/>
</dbReference>
<dbReference type="PANTHER" id="PTHR43053:SF3">
    <property type="entry name" value="ALPHA-GALACTOSIDASE C-RELATED"/>
    <property type="match status" value="1"/>
</dbReference>
<dbReference type="EMBL" id="WTYP01000001">
    <property type="protein sequence ID" value="MXP46003.1"/>
    <property type="molecule type" value="Genomic_DNA"/>
</dbReference>
<dbReference type="InterPro" id="IPR002252">
    <property type="entry name" value="Glyco_hydro_36"/>
</dbReference>
<dbReference type="Gene3D" id="2.60.40.1180">
    <property type="entry name" value="Golgi alpha-mannosidase II"/>
    <property type="match status" value="1"/>
</dbReference>
<dbReference type="FunFam" id="3.20.20.70:FF:000118">
    <property type="entry name" value="Alpha-galactosidase"/>
    <property type="match status" value="1"/>
</dbReference>
<keyword evidence="3" id="KW-0378">Hydrolase</keyword>
<dbReference type="InterPro" id="IPR050985">
    <property type="entry name" value="Alpha-glycosidase_related"/>
</dbReference>
<dbReference type="InterPro" id="IPR038417">
    <property type="entry name" value="Alpga-gal_N_sf"/>
</dbReference>
<dbReference type="Pfam" id="PF16875">
    <property type="entry name" value="Glyco_hydro_36N"/>
    <property type="match status" value="1"/>
</dbReference>
<dbReference type="InterPro" id="IPR031705">
    <property type="entry name" value="Glyco_hydro_36_C"/>
</dbReference>
<evidence type="ECO:0000256" key="3">
    <source>
        <dbReference type="ARBA" id="ARBA00022801"/>
    </source>
</evidence>